<evidence type="ECO:0000256" key="1">
    <source>
        <dbReference type="ARBA" id="ARBA00022801"/>
    </source>
</evidence>
<dbReference type="GO" id="GO:0005993">
    <property type="term" value="P:trehalose catabolic process"/>
    <property type="evidence" value="ECO:0007669"/>
    <property type="project" value="TreeGrafter"/>
</dbReference>
<dbReference type="Gene3D" id="1.50.10.10">
    <property type="match status" value="1"/>
</dbReference>
<dbReference type="GO" id="GO:0004555">
    <property type="term" value="F:alpha,alpha-trehalase activity"/>
    <property type="evidence" value="ECO:0007669"/>
    <property type="project" value="InterPro"/>
</dbReference>
<evidence type="ECO:0000256" key="2">
    <source>
        <dbReference type="ARBA" id="ARBA00023295"/>
    </source>
</evidence>
<name>A0A1H4FYA5_9SPHI</name>
<dbReference type="PANTHER" id="PTHR23403:SF1">
    <property type="entry name" value="TREHALASE"/>
    <property type="match status" value="1"/>
</dbReference>
<keyword evidence="4" id="KW-1185">Reference proteome</keyword>
<dbReference type="InterPro" id="IPR018232">
    <property type="entry name" value="Glyco_hydro_37_CS"/>
</dbReference>
<evidence type="ECO:0000313" key="3">
    <source>
        <dbReference type="EMBL" id="SEB02295.1"/>
    </source>
</evidence>
<dbReference type="OrthoDB" id="106887at2"/>
<sequence length="515" mass="59270">MRKFIFILFIGLQLGGVSAQQIKTPDQLYGQLFIDVQMQDALKDGKTFVDCVPKRNPKLIVQDYLRLKKNKKAFNLKTFVAQNFIVPDTNAAAVITSNKPIITHVNDLWTALERVPSDKTANSSLLSLPYPYIVPGGRFREIYYWDSYFTMLGLQASGKNETIENMIRNFAYLINQYGHIPNGNRNYYLSRSQPPFFSLMVDLLAQIKNKEVYLTYLPALEKEYAYWMDQSAATKHVVRMPDGSLLNRYYDQLNTPRQESYKEDVIAARQLGIKNPEIYRDIRSAAESGWDFSSRWFSDGTQLKTIQTTQIIPVDLNCLLYHLENTLQKCYANKHDTVKEKLYKSLAEKRRQSIRKYFWSASDQWYTDYNSKTKRPSPVLSLAGMFPLFFKLADQQQAELAKTVLEQKFLRAGGLTTTLHNTHQQWDAPNGWAPLQWVSVTGLENYGYHDLGKTIATRWVNLNTKVYHNTGKLMEKYNVVDIHLLAGGGEYASQDGFGWTNGVLLGLIKKYNLPQ</sequence>
<dbReference type="AlphaFoldDB" id="A0A1H4FYA5"/>
<reference evidence="3 4" key="1">
    <citation type="submission" date="2016-10" db="EMBL/GenBank/DDBJ databases">
        <authorList>
            <person name="de Groot N.N."/>
        </authorList>
    </citation>
    <scope>NUCLEOTIDE SEQUENCE [LARGE SCALE GENOMIC DNA]</scope>
    <source>
        <strain evidence="3 4">DSM 19033</strain>
    </source>
</reference>
<dbReference type="PRINTS" id="PR00744">
    <property type="entry name" value="GLHYDRLASE37"/>
</dbReference>
<dbReference type="STRING" id="425514.SAMN05443550_108216"/>
<gene>
    <name evidence="3" type="ORF">SAMN05443550_108216</name>
</gene>
<dbReference type="SUPFAM" id="SSF48208">
    <property type="entry name" value="Six-hairpin glycosidases"/>
    <property type="match status" value="1"/>
</dbReference>
<organism evidence="3 4">
    <name type="scientific">Pedobacter hartonius</name>
    <dbReference type="NCBI Taxonomy" id="425514"/>
    <lineage>
        <taxon>Bacteria</taxon>
        <taxon>Pseudomonadati</taxon>
        <taxon>Bacteroidota</taxon>
        <taxon>Sphingobacteriia</taxon>
        <taxon>Sphingobacteriales</taxon>
        <taxon>Sphingobacteriaceae</taxon>
        <taxon>Pedobacter</taxon>
    </lineage>
</organism>
<dbReference type="PANTHER" id="PTHR23403">
    <property type="entry name" value="TREHALASE"/>
    <property type="match status" value="1"/>
</dbReference>
<dbReference type="Pfam" id="PF01204">
    <property type="entry name" value="Trehalase"/>
    <property type="match status" value="1"/>
</dbReference>
<keyword evidence="1" id="KW-0378">Hydrolase</keyword>
<dbReference type="EMBL" id="FNRA01000008">
    <property type="protein sequence ID" value="SEB02295.1"/>
    <property type="molecule type" value="Genomic_DNA"/>
</dbReference>
<dbReference type="PROSITE" id="PS00927">
    <property type="entry name" value="TREHALASE_1"/>
    <property type="match status" value="1"/>
</dbReference>
<evidence type="ECO:0000313" key="4">
    <source>
        <dbReference type="Proteomes" id="UP000198850"/>
    </source>
</evidence>
<dbReference type="NCBIfam" id="NF009774">
    <property type="entry name" value="PRK13271.1"/>
    <property type="match status" value="1"/>
</dbReference>
<dbReference type="PROSITE" id="PS00928">
    <property type="entry name" value="TREHALASE_2"/>
    <property type="match status" value="1"/>
</dbReference>
<accession>A0A1H4FYA5</accession>
<dbReference type="NCBIfam" id="NF009773">
    <property type="entry name" value="PRK13270.1"/>
    <property type="match status" value="1"/>
</dbReference>
<proteinExistence type="predicted"/>
<dbReference type="InterPro" id="IPR008928">
    <property type="entry name" value="6-hairpin_glycosidase_sf"/>
</dbReference>
<protein>
    <submittedName>
        <fullName evidence="3">Alpha,alpha-trehalase</fullName>
    </submittedName>
</protein>
<dbReference type="Proteomes" id="UP000198850">
    <property type="component" value="Unassembled WGS sequence"/>
</dbReference>
<dbReference type="InterPro" id="IPR001661">
    <property type="entry name" value="Glyco_hydro_37"/>
</dbReference>
<dbReference type="RefSeq" id="WP_090558152.1">
    <property type="nucleotide sequence ID" value="NZ_FNRA01000008.1"/>
</dbReference>
<dbReference type="InterPro" id="IPR012341">
    <property type="entry name" value="6hp_glycosidase-like_sf"/>
</dbReference>
<keyword evidence="2" id="KW-0326">Glycosidase</keyword>